<evidence type="ECO:0000256" key="1">
    <source>
        <dbReference type="SAM" id="MobiDB-lite"/>
    </source>
</evidence>
<evidence type="ECO:0000313" key="3">
    <source>
        <dbReference type="Proteomes" id="UP001222325"/>
    </source>
</evidence>
<feature type="compositionally biased region" description="Basic and acidic residues" evidence="1">
    <location>
        <begin position="128"/>
        <end position="149"/>
    </location>
</feature>
<sequence>MDAFFDNKTNLVSARICAALDDAPLYTVATAHATFRGRVRTVLRDANPLPGAPRDAIVGAINWAERSVEVRGVRRACKDVRRSESNGIFGKKTRYWRWGPGRKEYELTYTHEEWKAMLPPDTADVPADADRTPDTPDKSAKPETDESKQDPALAARLAVPFRPHLFTKSPPPALHLTPAALVDDEVFLILVLIYEEVRRQDKTNTSLPE</sequence>
<gene>
    <name evidence="2" type="ORF">B0H15DRAFT_886050</name>
</gene>
<dbReference type="AlphaFoldDB" id="A0AAD6U853"/>
<protein>
    <submittedName>
        <fullName evidence="2">Uncharacterized protein</fullName>
    </submittedName>
</protein>
<comment type="caution">
    <text evidence="2">The sequence shown here is derived from an EMBL/GenBank/DDBJ whole genome shotgun (WGS) entry which is preliminary data.</text>
</comment>
<name>A0AAD6U853_9AGAR</name>
<proteinExistence type="predicted"/>
<dbReference type="Proteomes" id="UP001222325">
    <property type="component" value="Unassembled WGS sequence"/>
</dbReference>
<organism evidence="2 3">
    <name type="scientific">Mycena belliarum</name>
    <dbReference type="NCBI Taxonomy" id="1033014"/>
    <lineage>
        <taxon>Eukaryota</taxon>
        <taxon>Fungi</taxon>
        <taxon>Dikarya</taxon>
        <taxon>Basidiomycota</taxon>
        <taxon>Agaricomycotina</taxon>
        <taxon>Agaricomycetes</taxon>
        <taxon>Agaricomycetidae</taxon>
        <taxon>Agaricales</taxon>
        <taxon>Marasmiineae</taxon>
        <taxon>Mycenaceae</taxon>
        <taxon>Mycena</taxon>
    </lineage>
</organism>
<dbReference type="EMBL" id="JARJCN010000027">
    <property type="protein sequence ID" value="KAJ7088033.1"/>
    <property type="molecule type" value="Genomic_DNA"/>
</dbReference>
<keyword evidence="3" id="KW-1185">Reference proteome</keyword>
<feature type="region of interest" description="Disordered" evidence="1">
    <location>
        <begin position="118"/>
        <end position="151"/>
    </location>
</feature>
<evidence type="ECO:0000313" key="2">
    <source>
        <dbReference type="EMBL" id="KAJ7088033.1"/>
    </source>
</evidence>
<reference evidence="2" key="1">
    <citation type="submission" date="2023-03" db="EMBL/GenBank/DDBJ databases">
        <title>Massive genome expansion in bonnet fungi (Mycena s.s.) driven by repeated elements and novel gene families across ecological guilds.</title>
        <authorList>
            <consortium name="Lawrence Berkeley National Laboratory"/>
            <person name="Harder C.B."/>
            <person name="Miyauchi S."/>
            <person name="Viragh M."/>
            <person name="Kuo A."/>
            <person name="Thoen E."/>
            <person name="Andreopoulos B."/>
            <person name="Lu D."/>
            <person name="Skrede I."/>
            <person name="Drula E."/>
            <person name="Henrissat B."/>
            <person name="Morin E."/>
            <person name="Kohler A."/>
            <person name="Barry K."/>
            <person name="LaButti K."/>
            <person name="Morin E."/>
            <person name="Salamov A."/>
            <person name="Lipzen A."/>
            <person name="Mereny Z."/>
            <person name="Hegedus B."/>
            <person name="Baldrian P."/>
            <person name="Stursova M."/>
            <person name="Weitz H."/>
            <person name="Taylor A."/>
            <person name="Grigoriev I.V."/>
            <person name="Nagy L.G."/>
            <person name="Martin F."/>
            <person name="Kauserud H."/>
        </authorList>
    </citation>
    <scope>NUCLEOTIDE SEQUENCE</scope>
    <source>
        <strain evidence="2">CBHHK173m</strain>
    </source>
</reference>
<accession>A0AAD6U853</accession>